<dbReference type="InterPro" id="IPR016035">
    <property type="entry name" value="Acyl_Trfase/lysoPLipase"/>
</dbReference>
<evidence type="ECO:0000256" key="2">
    <source>
        <dbReference type="ARBA" id="ARBA00022963"/>
    </source>
</evidence>
<feature type="active site" description="Nucleophile" evidence="4">
    <location>
        <position position="62"/>
    </location>
</feature>
<comment type="caution">
    <text evidence="4">Lacks conserved residue(s) required for the propagation of feature annotation.</text>
</comment>
<keyword evidence="2 4" id="KW-0442">Lipid degradation</keyword>
<keyword evidence="3 4" id="KW-0443">Lipid metabolism</keyword>
<reference evidence="6" key="1">
    <citation type="submission" date="2018-08" db="EMBL/GenBank/DDBJ databases">
        <authorList>
            <person name="Hornung B."/>
        </authorList>
    </citation>
    <scope>NUCLEOTIDE SEQUENCE [LARGE SCALE GENOMIC DNA]</scope>
</reference>
<organism evidence="5 6">
    <name type="scientific">Propionibacterium australiense</name>
    <dbReference type="NCBI Taxonomy" id="119981"/>
    <lineage>
        <taxon>Bacteria</taxon>
        <taxon>Bacillati</taxon>
        <taxon>Actinomycetota</taxon>
        <taxon>Actinomycetes</taxon>
        <taxon>Propionibacteriales</taxon>
        <taxon>Propionibacteriaceae</taxon>
        <taxon>Propionibacterium</taxon>
    </lineage>
</organism>
<keyword evidence="1 4" id="KW-0378">Hydrolase</keyword>
<protein>
    <submittedName>
        <fullName evidence="5">Patatin-like phospholipase domain</fullName>
    </submittedName>
</protein>
<dbReference type="EMBL" id="UNQJ01000002">
    <property type="protein sequence ID" value="SYZ32539.1"/>
    <property type="molecule type" value="Genomic_DNA"/>
</dbReference>
<accession>A0A383S596</accession>
<dbReference type="PANTHER" id="PTHR14226:SF29">
    <property type="entry name" value="NEUROPATHY TARGET ESTERASE SWS"/>
    <property type="match status" value="1"/>
</dbReference>
<dbReference type="GO" id="GO:0016787">
    <property type="term" value="F:hydrolase activity"/>
    <property type="evidence" value="ECO:0007669"/>
    <property type="project" value="UniProtKB-UniRule"/>
</dbReference>
<dbReference type="Proteomes" id="UP000263928">
    <property type="component" value="Unassembled WGS sequence"/>
</dbReference>
<evidence type="ECO:0000313" key="6">
    <source>
        <dbReference type="Proteomes" id="UP000263928"/>
    </source>
</evidence>
<dbReference type="PROSITE" id="PS51635">
    <property type="entry name" value="PNPLA"/>
    <property type="match status" value="1"/>
</dbReference>
<proteinExistence type="predicted"/>
<dbReference type="Pfam" id="PF01734">
    <property type="entry name" value="Patatin"/>
    <property type="match status" value="2"/>
</dbReference>
<sequence length="507" mass="55692">MPRPPWFGLLPFLGPEYAAEEPPEVQGLVIAGGGARASFQIGALRYLYEHEHIAPSVITATSAGSVLGALLAQFEDPAEQEAALRRIEELWLSMQTDADMFTERAWFSRLLTHQELLTSLRELEANRAGRGHRPRVRRWAAWRGGGDGPQADEERAAAAEQLAELAPQERTLALAMAEEPGEPVEFNANLVYQLLSELPRIGRIGSDLTAALRGLESNRSLYRPGPLLERLLSRDFFRSELVASSGITFRCAIVGLCSGELRYMREDGRIVDRDDEPLDGPGFDVTMGTLASCSIPGIFKPVEMNGEWYVDGGVRENVPVEAAVKNLGVTRPFVIVSAPAGAAPSPRAGEGDILSILFRVESIRADESERDEVAYARAAGATVIEPEILVHDAMTIDPGLLAINRDYGWIRAAEAVREAPCQSQAAHREIIRIRLRAWRLEKAALEQDPHALDTDPGSVLALPGELAETKKELRAMIERTDRSFLPDGGEHWWTRFEGHPRAGAAHV</sequence>
<feature type="short sequence motif" description="DGA/G" evidence="4">
    <location>
        <begin position="311"/>
        <end position="313"/>
    </location>
</feature>
<keyword evidence="6" id="KW-1185">Reference proteome</keyword>
<gene>
    <name evidence="5" type="ORF">PROPAUS_0424</name>
</gene>
<dbReference type="GO" id="GO:0016042">
    <property type="term" value="P:lipid catabolic process"/>
    <property type="evidence" value="ECO:0007669"/>
    <property type="project" value="UniProtKB-UniRule"/>
</dbReference>
<dbReference type="RefSeq" id="WP_119160924.1">
    <property type="nucleotide sequence ID" value="NZ_LR134442.1"/>
</dbReference>
<dbReference type="SUPFAM" id="SSF52151">
    <property type="entry name" value="FabD/lysophospholipase-like"/>
    <property type="match status" value="1"/>
</dbReference>
<evidence type="ECO:0000256" key="4">
    <source>
        <dbReference type="PROSITE-ProRule" id="PRU01161"/>
    </source>
</evidence>
<dbReference type="PANTHER" id="PTHR14226">
    <property type="entry name" value="NEUROPATHY TARGET ESTERASE/SWISS CHEESE D.MELANOGASTER"/>
    <property type="match status" value="1"/>
</dbReference>
<evidence type="ECO:0000256" key="1">
    <source>
        <dbReference type="ARBA" id="ARBA00022801"/>
    </source>
</evidence>
<evidence type="ECO:0000313" key="5">
    <source>
        <dbReference type="EMBL" id="SYZ32539.1"/>
    </source>
</evidence>
<dbReference type="Gene3D" id="3.40.1090.10">
    <property type="entry name" value="Cytosolic phospholipase A2 catalytic domain"/>
    <property type="match status" value="2"/>
</dbReference>
<name>A0A383S596_9ACTN</name>
<evidence type="ECO:0000256" key="3">
    <source>
        <dbReference type="ARBA" id="ARBA00023098"/>
    </source>
</evidence>
<feature type="active site" description="Proton acceptor" evidence="4">
    <location>
        <position position="311"/>
    </location>
</feature>
<dbReference type="InterPro" id="IPR050301">
    <property type="entry name" value="NTE"/>
</dbReference>
<dbReference type="AlphaFoldDB" id="A0A383S596"/>
<dbReference type="InterPro" id="IPR002641">
    <property type="entry name" value="PNPLA_dom"/>
</dbReference>